<evidence type="ECO:0000313" key="5">
    <source>
        <dbReference type="EMBL" id="RKG95252.1"/>
    </source>
</evidence>
<keyword evidence="6" id="KW-1185">Reference proteome</keyword>
<sequence>MSFLLGSIRASRLAVATLTSLSLTLGGCATLPQRGQVVMRDVSFPLRDFRMPSGLRVVVERDARAPVVAVVAVVGAGGSSDPGGKEGLAHLVEHLAFRARPANGPSVRARLNASGAGHSNASTSLDYTAYEELAPKEALASLVKLEGERLSSPLSNVSPEVFAVEREVVRNELRQRNETGYVGQVYSWLHAASFPAGDPYSRPVVGSHESLSALTLADAHRFARAHYRPDNVTLVISGDVDLAEVEATLQQNLPPAWVGTGAPLAQDARMSAQRPEPPAAPVAKTMPVYAAAVPSPELYLSWVLPRSFDEASALHDFVGVSLDNNLWEAVRSDGDIAGISTGLVTGTRASLLIVRVHLSRGDHPERSAEKVLDQVHKTWSGEIEASGVLGQEFNFQALRRQVVTSMVLQSERLLARTKNRALLTHFTTDVRSYTRSQMALMGLGGSKVTDFAYQWLQRDRAHAILVRPGESGLPTSVPVLAKLPGGEPAVEGGERVTPSMLTATSAPVQVLKLENGMEVLLAPRPGLPVVRVGAAMGGGLAYGEKPGVADLAKWGSFRESFFEGRPSDWGLHEGSRAELDHVRVDMAGTAGNVGNMLAMLGEELSSTRTSEDVVRYWREQVQPWREAVDTRPEVLAHRSLMQALYGTHPYAHEATGAQMGKVSWSEAQSWLEDVYRPGNTVVVVAGEFEVKDVEPLVRKYLGDWSRGKPQPVAVPPAPQLPAASANVNTLFTARPGASQGQVQLACRLPTATPELEARYALMAELLEVEAYDKTRSGTGASYGFGAQPWIGRGGAAHLSMGGSLDVQRLREGVGSLRETLAAFAKEVSQEDLARARSRLLAQQAVSFISTDAWVEALLEARVRGFPVEAVAQRPAHLQAVTADTLKQEFAGCLQRLVVSVTGDEAPSRAALQALSVP</sequence>
<dbReference type="AlphaFoldDB" id="A0A3A8JHJ4"/>
<evidence type="ECO:0000259" key="4">
    <source>
        <dbReference type="Pfam" id="PF05193"/>
    </source>
</evidence>
<organism evidence="5 6">
    <name type="scientific">Corallococcus carmarthensis</name>
    <dbReference type="NCBI Taxonomy" id="2316728"/>
    <lineage>
        <taxon>Bacteria</taxon>
        <taxon>Pseudomonadati</taxon>
        <taxon>Myxococcota</taxon>
        <taxon>Myxococcia</taxon>
        <taxon>Myxococcales</taxon>
        <taxon>Cystobacterineae</taxon>
        <taxon>Myxococcaceae</taxon>
        <taxon>Corallococcus</taxon>
    </lineage>
</organism>
<dbReference type="Pfam" id="PF05193">
    <property type="entry name" value="Peptidase_M16_C"/>
    <property type="match status" value="2"/>
</dbReference>
<dbReference type="InterPro" id="IPR007863">
    <property type="entry name" value="Peptidase_M16_C"/>
</dbReference>
<name>A0A3A8JHJ4_9BACT</name>
<evidence type="ECO:0000256" key="2">
    <source>
        <dbReference type="SAM" id="SignalP"/>
    </source>
</evidence>
<feature type="domain" description="Peptidase M16 N-terminal" evidence="3">
    <location>
        <begin position="56"/>
        <end position="178"/>
    </location>
</feature>
<feature type="domain" description="Peptidase M16 C-terminal" evidence="4">
    <location>
        <begin position="214"/>
        <end position="377"/>
    </location>
</feature>
<dbReference type="Proteomes" id="UP000268313">
    <property type="component" value="Unassembled WGS sequence"/>
</dbReference>
<feature type="domain" description="Peptidase M16 C-terminal" evidence="4">
    <location>
        <begin position="666"/>
        <end position="839"/>
    </location>
</feature>
<accession>A0A3A8JHJ4</accession>
<dbReference type="OrthoDB" id="5506967at2"/>
<dbReference type="SUPFAM" id="SSF63411">
    <property type="entry name" value="LuxS/MPP-like metallohydrolase"/>
    <property type="match status" value="3"/>
</dbReference>
<gene>
    <name evidence="5" type="ORF">D7X32_39640</name>
</gene>
<keyword evidence="2" id="KW-0732">Signal</keyword>
<evidence type="ECO:0000313" key="6">
    <source>
        <dbReference type="Proteomes" id="UP000268313"/>
    </source>
</evidence>
<proteinExistence type="inferred from homology"/>
<dbReference type="EMBL" id="RAWE01000274">
    <property type="protein sequence ID" value="RKG95252.1"/>
    <property type="molecule type" value="Genomic_DNA"/>
</dbReference>
<comment type="similarity">
    <text evidence="1">Belongs to the peptidase M16 family.</text>
</comment>
<dbReference type="InterPro" id="IPR011765">
    <property type="entry name" value="Pept_M16_N"/>
</dbReference>
<feature type="signal peptide" evidence="2">
    <location>
        <begin position="1"/>
        <end position="16"/>
    </location>
</feature>
<dbReference type="PANTHER" id="PTHR11851">
    <property type="entry name" value="METALLOPROTEASE"/>
    <property type="match status" value="1"/>
</dbReference>
<reference evidence="6" key="1">
    <citation type="submission" date="2018-09" db="EMBL/GenBank/DDBJ databases">
        <authorList>
            <person name="Livingstone P.G."/>
            <person name="Whitworth D.E."/>
        </authorList>
    </citation>
    <scope>NUCLEOTIDE SEQUENCE [LARGE SCALE GENOMIC DNA]</scope>
    <source>
        <strain evidence="6">CA043D</strain>
    </source>
</reference>
<evidence type="ECO:0000259" key="3">
    <source>
        <dbReference type="Pfam" id="PF00675"/>
    </source>
</evidence>
<evidence type="ECO:0000256" key="1">
    <source>
        <dbReference type="ARBA" id="ARBA00007261"/>
    </source>
</evidence>
<feature type="chain" id="PRO_5017187775" evidence="2">
    <location>
        <begin position="17"/>
        <end position="917"/>
    </location>
</feature>
<dbReference type="InterPro" id="IPR011249">
    <property type="entry name" value="Metalloenz_LuxS/M16"/>
</dbReference>
<dbReference type="PANTHER" id="PTHR11851:SF49">
    <property type="entry name" value="MITOCHONDRIAL-PROCESSING PEPTIDASE SUBUNIT ALPHA"/>
    <property type="match status" value="1"/>
</dbReference>
<dbReference type="RefSeq" id="WP_120607712.1">
    <property type="nucleotide sequence ID" value="NZ_RAWE01000274.1"/>
</dbReference>
<dbReference type="Gene3D" id="3.30.830.10">
    <property type="entry name" value="Metalloenzyme, LuxS/M16 peptidase-like"/>
    <property type="match status" value="3"/>
</dbReference>
<dbReference type="Pfam" id="PF00675">
    <property type="entry name" value="Peptidase_M16"/>
    <property type="match status" value="1"/>
</dbReference>
<dbReference type="InterPro" id="IPR050361">
    <property type="entry name" value="MPP/UQCRC_Complex"/>
</dbReference>
<protein>
    <submittedName>
        <fullName evidence="5">Insulinase family protein</fullName>
    </submittedName>
</protein>
<comment type="caution">
    <text evidence="5">The sequence shown here is derived from an EMBL/GenBank/DDBJ whole genome shotgun (WGS) entry which is preliminary data.</text>
</comment>
<dbReference type="GO" id="GO:0046872">
    <property type="term" value="F:metal ion binding"/>
    <property type="evidence" value="ECO:0007669"/>
    <property type="project" value="InterPro"/>
</dbReference>